<proteinExistence type="predicted"/>
<dbReference type="Proteomes" id="UP001214553">
    <property type="component" value="Chromosome"/>
</dbReference>
<feature type="transmembrane region" description="Helical" evidence="2">
    <location>
        <begin position="127"/>
        <end position="149"/>
    </location>
</feature>
<protein>
    <submittedName>
        <fullName evidence="3">Uncharacterized protein</fullName>
    </submittedName>
</protein>
<reference evidence="3 4" key="1">
    <citation type="submission" date="2023-03" db="EMBL/GenBank/DDBJ databases">
        <title>Genome sequence of Microbacterium sp. KACC 23027.</title>
        <authorList>
            <person name="Kim S."/>
            <person name="Heo J."/>
            <person name="Kwon S.-W."/>
        </authorList>
    </citation>
    <scope>NUCLEOTIDE SEQUENCE [LARGE SCALE GENOMIC DNA]</scope>
    <source>
        <strain evidence="3 4">KACC 23027</strain>
    </source>
</reference>
<organism evidence="3 4">
    <name type="scientific">Microbacterium horticulturae</name>
    <dbReference type="NCBI Taxonomy" id="3028316"/>
    <lineage>
        <taxon>Bacteria</taxon>
        <taxon>Bacillati</taxon>
        <taxon>Actinomycetota</taxon>
        <taxon>Actinomycetes</taxon>
        <taxon>Micrococcales</taxon>
        <taxon>Microbacteriaceae</taxon>
        <taxon>Microbacterium</taxon>
    </lineage>
</organism>
<feature type="transmembrane region" description="Helical" evidence="2">
    <location>
        <begin position="156"/>
        <end position="183"/>
    </location>
</feature>
<keyword evidence="2" id="KW-1133">Transmembrane helix</keyword>
<feature type="region of interest" description="Disordered" evidence="1">
    <location>
        <begin position="202"/>
        <end position="235"/>
    </location>
</feature>
<evidence type="ECO:0000256" key="2">
    <source>
        <dbReference type="SAM" id="Phobius"/>
    </source>
</evidence>
<keyword evidence="2" id="KW-0812">Transmembrane</keyword>
<dbReference type="RefSeq" id="WP_275277890.1">
    <property type="nucleotide sequence ID" value="NZ_CP119108.1"/>
</dbReference>
<feature type="compositionally biased region" description="Polar residues" evidence="1">
    <location>
        <begin position="202"/>
        <end position="215"/>
    </location>
</feature>
<name>A0ABY8BXD8_9MICO</name>
<keyword evidence="4" id="KW-1185">Reference proteome</keyword>
<feature type="transmembrane region" description="Helical" evidence="2">
    <location>
        <begin position="57"/>
        <end position="80"/>
    </location>
</feature>
<dbReference type="EMBL" id="CP119108">
    <property type="protein sequence ID" value="WEG08562.1"/>
    <property type="molecule type" value="Genomic_DNA"/>
</dbReference>
<feature type="transmembrane region" description="Helical" evidence="2">
    <location>
        <begin position="12"/>
        <end position="37"/>
    </location>
</feature>
<gene>
    <name evidence="3" type="ORF">PU630_15150</name>
</gene>
<sequence>MSLSTERAAIPALVITPIVVGVFVGVVATAAATVFLARDALHLACSYADGWICADGISYLGIGAVLCGVPTLLAIVGAVVSCTVRSARAAAVWLLGLAAAAAAWPLVQTWQGVRVPVEASRIEAWSHTVLPSGIIAAIAVVAGALGVAMRGRAASILLFIGAGALVIAMCVQPGLGVALPAAAGMLATAGWRLADAALSTQPAGTQPAVQNSSHPNADGVGTARNDRFGTGSADS</sequence>
<feature type="transmembrane region" description="Helical" evidence="2">
    <location>
        <begin position="87"/>
        <end position="107"/>
    </location>
</feature>
<keyword evidence="2" id="KW-0472">Membrane</keyword>
<accession>A0ABY8BXD8</accession>
<evidence type="ECO:0000313" key="4">
    <source>
        <dbReference type="Proteomes" id="UP001214553"/>
    </source>
</evidence>
<evidence type="ECO:0000313" key="3">
    <source>
        <dbReference type="EMBL" id="WEG08562.1"/>
    </source>
</evidence>
<evidence type="ECO:0000256" key="1">
    <source>
        <dbReference type="SAM" id="MobiDB-lite"/>
    </source>
</evidence>